<keyword evidence="3" id="KW-1185">Reference proteome</keyword>
<dbReference type="AlphaFoldDB" id="A0AA36DHR5"/>
<feature type="non-terminal residue" evidence="2">
    <location>
        <position position="127"/>
    </location>
</feature>
<dbReference type="EMBL" id="CATQJA010002710">
    <property type="protein sequence ID" value="CAJ0587867.1"/>
    <property type="molecule type" value="Genomic_DNA"/>
</dbReference>
<reference evidence="2" key="1">
    <citation type="submission" date="2023-06" db="EMBL/GenBank/DDBJ databases">
        <authorList>
            <person name="Delattre M."/>
        </authorList>
    </citation>
    <scope>NUCLEOTIDE SEQUENCE</scope>
    <source>
        <strain evidence="2">AF72</strain>
    </source>
</reference>
<gene>
    <name evidence="2" type="ORF">MSPICULIGERA_LOCUS25820</name>
</gene>
<dbReference type="Proteomes" id="UP001177023">
    <property type="component" value="Unassembled WGS sequence"/>
</dbReference>
<protein>
    <submittedName>
        <fullName evidence="2">Uncharacterized protein</fullName>
    </submittedName>
</protein>
<comment type="caution">
    <text evidence="2">The sequence shown here is derived from an EMBL/GenBank/DDBJ whole genome shotgun (WGS) entry which is preliminary data.</text>
</comment>
<proteinExistence type="predicted"/>
<organism evidence="2 3">
    <name type="scientific">Mesorhabditis spiculigera</name>
    <dbReference type="NCBI Taxonomy" id="96644"/>
    <lineage>
        <taxon>Eukaryota</taxon>
        <taxon>Metazoa</taxon>
        <taxon>Ecdysozoa</taxon>
        <taxon>Nematoda</taxon>
        <taxon>Chromadorea</taxon>
        <taxon>Rhabditida</taxon>
        <taxon>Rhabditina</taxon>
        <taxon>Rhabditomorpha</taxon>
        <taxon>Rhabditoidea</taxon>
        <taxon>Rhabditidae</taxon>
        <taxon>Mesorhabditinae</taxon>
        <taxon>Mesorhabditis</taxon>
    </lineage>
</organism>
<sequence length="127" mass="13732">MTISAFRGEKRRRSEVPAAVLWVYQSAVLIFTGILTLMGRVLPEGDEVLVSCFAAASHGDQRRGQLDGRMATRDGGSTATGFLALAAVTARAHSISRQGTLEFPQYSPLQSEAHGLDTEIIDIRKSL</sequence>
<name>A0AA36DHR5_9BILA</name>
<evidence type="ECO:0000313" key="2">
    <source>
        <dbReference type="EMBL" id="CAJ0587867.1"/>
    </source>
</evidence>
<keyword evidence="1" id="KW-0812">Transmembrane</keyword>
<evidence type="ECO:0000313" key="3">
    <source>
        <dbReference type="Proteomes" id="UP001177023"/>
    </source>
</evidence>
<keyword evidence="1" id="KW-1133">Transmembrane helix</keyword>
<keyword evidence="1" id="KW-0472">Membrane</keyword>
<accession>A0AA36DHR5</accession>
<feature type="transmembrane region" description="Helical" evidence="1">
    <location>
        <begin position="21"/>
        <end position="42"/>
    </location>
</feature>
<evidence type="ECO:0000256" key="1">
    <source>
        <dbReference type="SAM" id="Phobius"/>
    </source>
</evidence>